<dbReference type="InterPro" id="IPR013783">
    <property type="entry name" value="Ig-like_fold"/>
</dbReference>
<evidence type="ECO:0008006" key="3">
    <source>
        <dbReference type="Google" id="ProtNLM"/>
    </source>
</evidence>
<protein>
    <recommendedName>
        <fullName evidence="3">Peptidase M23 domain-containing protein</fullName>
    </recommendedName>
</protein>
<name>A0A5S9F6L5_UABAM</name>
<dbReference type="AlphaFoldDB" id="A0A5S9F6L5"/>
<dbReference type="EMBL" id="AP019860">
    <property type="protein sequence ID" value="BBM86734.1"/>
    <property type="molecule type" value="Genomic_DNA"/>
</dbReference>
<gene>
    <name evidence="1" type="ORF">UABAM_05121</name>
</gene>
<dbReference type="KEGG" id="uam:UABAM_05121"/>
<dbReference type="Proteomes" id="UP000326354">
    <property type="component" value="Chromosome"/>
</dbReference>
<dbReference type="RefSeq" id="WP_151970778.1">
    <property type="nucleotide sequence ID" value="NZ_AP019860.1"/>
</dbReference>
<sequence length="366" mass="41680">MKKFILFSLLLTLVFCDGKDKDVPTCEDCEHLKNRKISLEGVYGKFESRQQRAQHNWPFKPFGKACPVGHISHSFQYYSGEPYFHHGIDIRMPANTAIYSSTGGKVVNIENYKLGNDLYWEVAIIDEQGFLWQYHHVDRDSIPQSIFDAYKTKAAIPSGTFIGEVVYWPVKAYGKNFHHIHVNVLDGDGNYMNPLLFLLPLEDSTAPVIENIYFVKDEGTSAISPRSLSGNIDIIVKAEDKMDNEPYQLTIYKTEYEVVSADKKYKLPKTKLWQFDRLPGGGDINKDVHTVYKKSFYASGQYLYTSGNYYSRNFYIVVTNQNAGKVSGNGFWNTTKLPNGKYTVTVHATDFNGNTTSKSIDVEIKN</sequence>
<dbReference type="OrthoDB" id="9814460at2"/>
<dbReference type="SUPFAM" id="SSF51261">
    <property type="entry name" value="Duplicated hybrid motif"/>
    <property type="match status" value="1"/>
</dbReference>
<proteinExistence type="predicted"/>
<reference evidence="1 2" key="1">
    <citation type="submission" date="2019-08" db="EMBL/GenBank/DDBJ databases">
        <title>Complete genome sequence of Candidatus Uab amorphum.</title>
        <authorList>
            <person name="Shiratori T."/>
            <person name="Suzuki S."/>
            <person name="Kakizawa Y."/>
            <person name="Ishida K."/>
        </authorList>
    </citation>
    <scope>NUCLEOTIDE SEQUENCE [LARGE SCALE GENOMIC DNA]</scope>
    <source>
        <strain evidence="1 2">SRT547</strain>
    </source>
</reference>
<dbReference type="Gene3D" id="2.70.70.10">
    <property type="entry name" value="Glucose Permease (Domain IIA)"/>
    <property type="match status" value="1"/>
</dbReference>
<accession>A0A5S9F6L5</accession>
<dbReference type="CDD" id="cd12797">
    <property type="entry name" value="M23_peptidase"/>
    <property type="match status" value="1"/>
</dbReference>
<dbReference type="Gene3D" id="2.60.40.10">
    <property type="entry name" value="Immunoglobulins"/>
    <property type="match status" value="1"/>
</dbReference>
<evidence type="ECO:0000313" key="2">
    <source>
        <dbReference type="Proteomes" id="UP000326354"/>
    </source>
</evidence>
<dbReference type="InterPro" id="IPR011055">
    <property type="entry name" value="Dup_hybrid_motif"/>
</dbReference>
<evidence type="ECO:0000313" key="1">
    <source>
        <dbReference type="EMBL" id="BBM86734.1"/>
    </source>
</evidence>
<organism evidence="1 2">
    <name type="scientific">Uabimicrobium amorphum</name>
    <dbReference type="NCBI Taxonomy" id="2596890"/>
    <lineage>
        <taxon>Bacteria</taxon>
        <taxon>Pseudomonadati</taxon>
        <taxon>Planctomycetota</taxon>
        <taxon>Candidatus Uabimicrobiia</taxon>
        <taxon>Candidatus Uabimicrobiales</taxon>
        <taxon>Candidatus Uabimicrobiaceae</taxon>
        <taxon>Candidatus Uabimicrobium</taxon>
    </lineage>
</organism>
<keyword evidence="2" id="KW-1185">Reference proteome</keyword>